<evidence type="ECO:0000313" key="1">
    <source>
        <dbReference type="EMBL" id="KKU89369.1"/>
    </source>
</evidence>
<evidence type="ECO:0000313" key="2">
    <source>
        <dbReference type="Proteomes" id="UP000033882"/>
    </source>
</evidence>
<reference evidence="1 2" key="1">
    <citation type="journal article" date="2015" name="Nature">
        <title>rRNA introns, odd ribosomes, and small enigmatic genomes across a large radiation of phyla.</title>
        <authorList>
            <person name="Brown C.T."/>
            <person name="Hug L.A."/>
            <person name="Thomas B.C."/>
            <person name="Sharon I."/>
            <person name="Castelle C.J."/>
            <person name="Singh A."/>
            <person name="Wilkins M.J."/>
            <person name="Williams K.H."/>
            <person name="Banfield J.F."/>
        </authorList>
    </citation>
    <scope>NUCLEOTIDE SEQUENCE [LARGE SCALE GENOMIC DNA]</scope>
</reference>
<organism evidence="1 2">
    <name type="scientific">Candidatus Wolfebacteria bacterium GW2011_GWA2_47_9b</name>
    <dbReference type="NCBI Taxonomy" id="1619005"/>
    <lineage>
        <taxon>Bacteria</taxon>
        <taxon>Candidatus Wolfeibacteriota</taxon>
    </lineage>
</organism>
<dbReference type="Proteomes" id="UP000033882">
    <property type="component" value="Unassembled WGS sequence"/>
</dbReference>
<sequence>MNLFVIGVLITVSILLLLFGKPAVDTIRTIRANKKLRTEMFECIGAEWIMRMNTLLADLSVDRDPNHPIQERFYKESNGWMFLVPARNIATGAPFALVVGTTAPIAEPKPHVKTILMDLIIATRDRPEWWLEGRCTKVFPDTQKVLARQGVIFDIAEEGPS</sequence>
<accession>A0A0G1U5N4</accession>
<dbReference type="AlphaFoldDB" id="A0A0G1U5N4"/>
<proteinExistence type="predicted"/>
<dbReference type="EMBL" id="LCPB01000015">
    <property type="protein sequence ID" value="KKU89369.1"/>
    <property type="molecule type" value="Genomic_DNA"/>
</dbReference>
<name>A0A0G1U5N4_9BACT</name>
<gene>
    <name evidence="1" type="ORF">UY19_C0015G0009</name>
</gene>
<protein>
    <submittedName>
        <fullName evidence="1">Uncharacterized protein</fullName>
    </submittedName>
</protein>
<comment type="caution">
    <text evidence="1">The sequence shown here is derived from an EMBL/GenBank/DDBJ whole genome shotgun (WGS) entry which is preliminary data.</text>
</comment>